<reference evidence="3" key="1">
    <citation type="submission" date="2021-01" db="UniProtKB">
        <authorList>
            <consortium name="EnsemblPlants"/>
        </authorList>
    </citation>
    <scope>IDENTIFICATION</scope>
</reference>
<proteinExistence type="inferred from homology"/>
<keyword evidence="4" id="KW-1185">Reference proteome</keyword>
<dbReference type="Proteomes" id="UP000594263">
    <property type="component" value="Unplaced"/>
</dbReference>
<comment type="similarity">
    <text evidence="1">Belongs to the remorin family.</text>
</comment>
<dbReference type="EnsemblPlants" id="Kaladp0046s0331.1.v1.1">
    <property type="protein sequence ID" value="Kaladp0046s0331.1.v1.1.CDS.1"/>
    <property type="gene ID" value="Kaladp0046s0331.v1.1"/>
</dbReference>
<name>A0A7N0TWE1_KALFE</name>
<dbReference type="AlphaFoldDB" id="A0A7N0TWE1"/>
<sequence length="128" mass="14997">MCCCFLASSRTKAENVDAWEEAEVYKIKKWNEKMKTRSHLLENEEKNRAKTSLERNNIKLEDKKGRQVLRYKLTVAKIEAIATGATQILDRKLRKQEALIKDKARKMKSMRKNQNCLFPLHLTTVTTK</sequence>
<evidence type="ECO:0000256" key="1">
    <source>
        <dbReference type="ARBA" id="ARBA00005711"/>
    </source>
</evidence>
<protein>
    <recommendedName>
        <fullName evidence="2">Remorin C-terminal domain-containing protein</fullName>
    </recommendedName>
</protein>
<dbReference type="InterPro" id="IPR005516">
    <property type="entry name" value="Remorin_C"/>
</dbReference>
<organism evidence="3 4">
    <name type="scientific">Kalanchoe fedtschenkoi</name>
    <name type="common">Lavender scallops</name>
    <name type="synonym">South American air plant</name>
    <dbReference type="NCBI Taxonomy" id="63787"/>
    <lineage>
        <taxon>Eukaryota</taxon>
        <taxon>Viridiplantae</taxon>
        <taxon>Streptophyta</taxon>
        <taxon>Embryophyta</taxon>
        <taxon>Tracheophyta</taxon>
        <taxon>Spermatophyta</taxon>
        <taxon>Magnoliopsida</taxon>
        <taxon>eudicotyledons</taxon>
        <taxon>Gunneridae</taxon>
        <taxon>Pentapetalae</taxon>
        <taxon>Saxifragales</taxon>
        <taxon>Crassulaceae</taxon>
        <taxon>Kalanchoe</taxon>
    </lineage>
</organism>
<dbReference type="Gramene" id="Kaladp0046s0331.1.v1.1">
    <property type="protein sequence ID" value="Kaladp0046s0331.1.v1.1.CDS.1"/>
    <property type="gene ID" value="Kaladp0046s0331.v1.1"/>
</dbReference>
<feature type="domain" description="Remorin C-terminal" evidence="2">
    <location>
        <begin position="13"/>
        <end position="112"/>
    </location>
</feature>
<evidence type="ECO:0000259" key="2">
    <source>
        <dbReference type="Pfam" id="PF03763"/>
    </source>
</evidence>
<evidence type="ECO:0000313" key="3">
    <source>
        <dbReference type="EnsemblPlants" id="Kaladp0046s0331.1.v1.1.CDS.1"/>
    </source>
</evidence>
<dbReference type="Pfam" id="PF03763">
    <property type="entry name" value="Remorin_C"/>
    <property type="match status" value="1"/>
</dbReference>
<evidence type="ECO:0000313" key="4">
    <source>
        <dbReference type="Proteomes" id="UP000594263"/>
    </source>
</evidence>
<accession>A0A7N0TWE1</accession>